<accession>Q58MA2</accession>
<organismHost>
    <name type="scientific">Prochlorococcus</name>
    <dbReference type="NCBI Taxonomy" id="1218"/>
</organismHost>
<evidence type="ECO:0000313" key="1">
    <source>
        <dbReference type="EMBL" id="AAX44630.1"/>
    </source>
</evidence>
<proteinExistence type="predicted"/>
<evidence type="ECO:0000313" key="4">
    <source>
        <dbReference type="Proteomes" id="UP000013923"/>
    </source>
</evidence>
<dbReference type="Proteomes" id="UP000013923">
    <property type="component" value="Genome"/>
</dbReference>
<name>Q58MA2_BPPRM</name>
<dbReference type="Proteomes" id="UP000000991">
    <property type="component" value="Segment"/>
</dbReference>
<reference evidence="2 4" key="2">
    <citation type="submission" date="2009-10" db="EMBL/GenBank/DDBJ databases">
        <title>The Genome Sequence of Prochlorococcus phage P-SSM2.</title>
        <authorList>
            <consortium name="The Broad Institute Genome Sequencing Platform"/>
            <person name="Henn M.R."/>
            <person name="Sullivan M.S."/>
            <person name="Osburne M.S."/>
            <person name="Levin J."/>
            <person name="Malboeuf C."/>
            <person name="Casali M."/>
            <person name="Russ C."/>
            <person name="Lennon N."/>
            <person name="Chapman S.B."/>
            <person name="Erlich R."/>
            <person name="Young S.K."/>
            <person name="Koehrsen M."/>
            <person name="Yandava C."/>
            <person name="Zeng Q."/>
            <person name="Alvarado L."/>
            <person name="Anderson S."/>
            <person name="Berlin A."/>
            <person name="Borenstein D."/>
            <person name="Chen Z."/>
            <person name="Engels R."/>
            <person name="Freedman E."/>
            <person name="Gellesch M."/>
            <person name="Goldberg J."/>
            <person name="Green L."/>
            <person name="Griggs A."/>
            <person name="Gujja S."/>
            <person name="Heilman E.R."/>
            <person name="Heiman D."/>
            <person name="Hepburn T."/>
            <person name="Howarth C."/>
            <person name="Jen D."/>
            <person name="Larson L."/>
            <person name="Lewis B."/>
            <person name="Mehta T."/>
            <person name="Park D."/>
            <person name="Pearson M."/>
            <person name="Richards J."/>
            <person name="Rizzolo K."/>
            <person name="Roberts A."/>
            <person name="Ryan E."/>
            <person name="Saif S."/>
            <person name="Shea T."/>
            <person name="Shenoy N."/>
            <person name="Sisk P."/>
            <person name="Stolte C."/>
            <person name="Sykes S."/>
            <person name="Walk T."/>
            <person name="White J."/>
            <person name="Yu Q."/>
            <person name="Coleman M.L."/>
            <person name="Huang K.H."/>
            <person name="Weigele P.R."/>
            <person name="DeFrancesco A.S."/>
            <person name="Kern S.E."/>
            <person name="Thompson L.R."/>
            <person name="Fu R."/>
            <person name="Hombeck B."/>
            <person name="Chisholm S.W."/>
            <person name="Haas B."/>
            <person name="Nusbaum C."/>
            <person name="Birren B."/>
        </authorList>
    </citation>
    <scope>NUCLEOTIDE SEQUENCE [LARGE SCALE GENOMIC DNA]</scope>
    <source>
        <strain evidence="2">P-SSM2</strain>
    </source>
</reference>
<dbReference type="RefSeq" id="YP_214484.1">
    <property type="nucleotide sequence ID" value="NC_006883.2"/>
</dbReference>
<dbReference type="GeneID" id="3294224"/>
<dbReference type="KEGG" id="vg:3294224"/>
<protein>
    <submittedName>
        <fullName evidence="2">Predicted protein</fullName>
    </submittedName>
</protein>
<gene>
    <name evidence="2" type="ORF">PCMG_00257</name>
    <name evidence="1" type="ORF">PSSM2_253</name>
</gene>
<keyword evidence="3" id="KW-1185">Reference proteome</keyword>
<evidence type="ECO:0000313" key="2">
    <source>
        <dbReference type="EMBL" id="ACY76133.1"/>
    </source>
</evidence>
<sequence length="44" mass="4903">MILETFLILAALPFVGLTLFFGSKNGYYDSDDYQGDGCAHDVKR</sequence>
<organism evidence="1 3">
    <name type="scientific">Prochlorococcus phage P-SSM2</name>
    <dbReference type="NCBI Taxonomy" id="268746"/>
    <lineage>
        <taxon>Viruses</taxon>
        <taxon>Duplodnaviria</taxon>
        <taxon>Heunggongvirae</taxon>
        <taxon>Uroviricota</taxon>
        <taxon>Caudoviricetes</taxon>
        <taxon>Pantevenvirales</taxon>
        <taxon>Kyanoviridae</taxon>
        <taxon>Salacisavirus</taxon>
        <taxon>Salacisavirus pssm2</taxon>
    </lineage>
</organism>
<dbReference type="EMBL" id="GU071092">
    <property type="protein sequence ID" value="ACY76133.1"/>
    <property type="molecule type" value="Genomic_DNA"/>
</dbReference>
<reference evidence="1 3" key="1">
    <citation type="journal article" date="2005" name="PLoS Biol.">
        <title>Three Prochlorococcus cyanophage genomes: signature features and ecological interpretations.</title>
        <authorList>
            <person name="Sullivan M.B."/>
            <person name="Coleman M.L."/>
            <person name="Weigele P."/>
            <person name="Rohwer F."/>
            <person name="Chisholm S.W."/>
        </authorList>
    </citation>
    <scope>NUCLEOTIDE SEQUENCE</scope>
</reference>
<reference evidence="1 3" key="3">
    <citation type="journal article" date="2010" name="Environ. Microbiol.">
        <title>Genomic analysis of oceanic cyanobacterial myoviruses compared with T4-like myoviruses from diverse hosts and environments.</title>
        <authorList>
            <person name="Sullivan M.B."/>
            <person name="Huang K.H."/>
            <person name="Ignacio-Espinoza J.C."/>
            <person name="Berlin A.M."/>
            <person name="Kelly L."/>
            <person name="Weigele P.R."/>
            <person name="DeFrancesco A.S."/>
            <person name="Kern S.E."/>
            <person name="Thompson L.R."/>
            <person name="Young S."/>
            <person name="Yandava C."/>
            <person name="Fu R."/>
            <person name="Krastins B."/>
            <person name="Chase M."/>
            <person name="Sarracino D."/>
            <person name="Osburne M.S."/>
            <person name="Henn M.R."/>
            <person name="Chisholm S.W."/>
        </authorList>
    </citation>
    <scope>NUCLEOTIDE SEQUENCE [LARGE SCALE GENOMIC DNA]</scope>
</reference>
<dbReference type="EMBL" id="AY939844">
    <property type="protein sequence ID" value="AAX44630.1"/>
    <property type="molecule type" value="Genomic_DNA"/>
</dbReference>
<evidence type="ECO:0000313" key="3">
    <source>
        <dbReference type="Proteomes" id="UP000000991"/>
    </source>
</evidence>